<keyword evidence="7" id="KW-1133">Transmembrane helix</keyword>
<dbReference type="Gene3D" id="3.40.50.720">
    <property type="entry name" value="NAD(P)-binding Rossmann-like Domain"/>
    <property type="match status" value="1"/>
</dbReference>
<dbReference type="InterPro" id="IPR052834">
    <property type="entry name" value="3KSR/17beta-HSD"/>
</dbReference>
<reference evidence="34" key="1">
    <citation type="submission" date="2025-08" db="UniProtKB">
        <authorList>
            <consortium name="Ensembl"/>
        </authorList>
    </citation>
    <scope>IDENTIFICATION</scope>
</reference>
<dbReference type="EC" id="1.1.1.270" evidence="15"/>
<dbReference type="EC" id="1.1.1.210" evidence="27"/>
<evidence type="ECO:0000256" key="14">
    <source>
        <dbReference type="ARBA" id="ARBA00023593"/>
    </source>
</evidence>
<comment type="pathway">
    <text evidence="13">Steroid biosynthesis; zymosterol biosynthesis; zymosterol from lanosterol: step 5/6.</text>
</comment>
<dbReference type="FunFam" id="3.40.50.720:FF:000289">
    <property type="entry name" value="Hydroxysteroid 17-beta dehydrogenase 7"/>
    <property type="match status" value="1"/>
</dbReference>
<comment type="subunit">
    <text evidence="26">Binds to the short form of prolactin receptor.</text>
</comment>
<dbReference type="GO" id="GO:0008209">
    <property type="term" value="P:androgen metabolic process"/>
    <property type="evidence" value="ECO:0007669"/>
    <property type="project" value="Ensembl"/>
</dbReference>
<protein>
    <recommendedName>
        <fullName evidence="28">3-keto-steroid reductase/17-beta-hydroxysteroid dehydrogenase 7</fullName>
        <ecNumber evidence="27">1.1.1.210</ecNumber>
        <ecNumber evidence="15">1.1.1.270</ecNumber>
        <ecNumber evidence="16">1.1.1.62</ecNumber>
    </recommendedName>
    <alternativeName>
        <fullName evidence="30">17-beta-hydroxysteroid dehydrogenase 7</fullName>
    </alternativeName>
    <alternativeName>
        <fullName evidence="31">3-keto-steroid reductase</fullName>
    </alternativeName>
    <alternativeName>
        <fullName evidence="29">Dihydrotestosterone oxidoreductase</fullName>
    </alternativeName>
    <alternativeName>
        <fullName evidence="32">Estradiol 17-beta-dehydrogenase 7</fullName>
    </alternativeName>
</protein>
<comment type="subcellular location">
    <subcellularLocation>
        <location evidence="1">Endoplasmic reticulum membrane</location>
        <topology evidence="1">Single-pass membrane protein</topology>
    </subcellularLocation>
</comment>
<evidence type="ECO:0000256" key="32">
    <source>
        <dbReference type="ARBA" id="ARBA00083257"/>
    </source>
</evidence>
<evidence type="ECO:0000256" key="10">
    <source>
        <dbReference type="ARBA" id="ARBA00023098"/>
    </source>
</evidence>
<evidence type="ECO:0000256" key="16">
    <source>
        <dbReference type="ARBA" id="ARBA00024072"/>
    </source>
</evidence>
<accession>A0A8C5SC41</accession>
<evidence type="ECO:0000256" key="18">
    <source>
        <dbReference type="ARBA" id="ARBA00048246"/>
    </source>
</evidence>
<dbReference type="GO" id="GO:0047024">
    <property type="term" value="F:5-alpha-androstane-3-beta,17-beta-diol dehydrogenase (NADP+) activity"/>
    <property type="evidence" value="ECO:0007669"/>
    <property type="project" value="UniProtKB-EC"/>
</dbReference>
<evidence type="ECO:0000313" key="35">
    <source>
        <dbReference type="Proteomes" id="UP000694406"/>
    </source>
</evidence>
<comment type="catalytic activity">
    <reaction evidence="18">
        <text>3-dehydro-4alpha-methylzymosterol + NADPH + H(+) = 4alpha-methylzymosterol + NADP(+)</text>
        <dbReference type="Rhea" id="RHEA:36379"/>
        <dbReference type="ChEBI" id="CHEBI:1949"/>
        <dbReference type="ChEBI" id="CHEBI:15378"/>
        <dbReference type="ChEBI" id="CHEBI:57783"/>
        <dbReference type="ChEBI" id="CHEBI:58349"/>
        <dbReference type="ChEBI" id="CHEBI:136486"/>
        <dbReference type="EC" id="1.1.1.270"/>
    </reaction>
    <physiologicalReaction direction="left-to-right" evidence="18">
        <dbReference type="Rhea" id="RHEA:36380"/>
    </physiologicalReaction>
</comment>
<evidence type="ECO:0000256" key="11">
    <source>
        <dbReference type="ARBA" id="ARBA00023136"/>
    </source>
</evidence>
<dbReference type="GO" id="GO:0004303">
    <property type="term" value="F:estradiol 17-beta-dehydrogenase [NAD(P)+] activity"/>
    <property type="evidence" value="ECO:0007669"/>
    <property type="project" value="UniProtKB-EC"/>
</dbReference>
<evidence type="ECO:0000256" key="23">
    <source>
        <dbReference type="ARBA" id="ARBA00052448"/>
    </source>
</evidence>
<evidence type="ECO:0000256" key="26">
    <source>
        <dbReference type="ARBA" id="ARBA00063141"/>
    </source>
</evidence>
<comment type="similarity">
    <text evidence="14">Belongs to the short-chain dehydrogenases/reductases (SDR) family. ERG27 subfamily.</text>
</comment>
<keyword evidence="11" id="KW-0472">Membrane</keyword>
<evidence type="ECO:0000256" key="31">
    <source>
        <dbReference type="ARBA" id="ARBA00083156"/>
    </source>
</evidence>
<evidence type="ECO:0000256" key="21">
    <source>
        <dbReference type="ARBA" id="ARBA00051929"/>
    </source>
</evidence>
<dbReference type="PRINTS" id="PR00081">
    <property type="entry name" value="GDHRDH"/>
</dbReference>
<keyword evidence="2" id="KW-0444">Lipid biosynthesis</keyword>
<organism evidence="34 35">
    <name type="scientific">Laticauda laticaudata</name>
    <name type="common">Blue-ringed sea krait</name>
    <name type="synonym">Blue-lipped sea krait</name>
    <dbReference type="NCBI Taxonomy" id="8630"/>
    <lineage>
        <taxon>Eukaryota</taxon>
        <taxon>Metazoa</taxon>
        <taxon>Chordata</taxon>
        <taxon>Craniata</taxon>
        <taxon>Vertebrata</taxon>
        <taxon>Euteleostomi</taxon>
        <taxon>Lepidosauria</taxon>
        <taxon>Squamata</taxon>
        <taxon>Bifurcata</taxon>
        <taxon>Unidentata</taxon>
        <taxon>Episquamata</taxon>
        <taxon>Toxicofera</taxon>
        <taxon>Serpentes</taxon>
        <taxon>Colubroidea</taxon>
        <taxon>Elapidae</taxon>
        <taxon>Laticaudinae</taxon>
        <taxon>Laticauda</taxon>
    </lineage>
</organism>
<dbReference type="PANTHER" id="PTHR44442">
    <property type="entry name" value="3-KETO-STEROID REDUCTASE"/>
    <property type="match status" value="1"/>
</dbReference>
<evidence type="ECO:0000256" key="30">
    <source>
        <dbReference type="ARBA" id="ARBA00081545"/>
    </source>
</evidence>
<evidence type="ECO:0000256" key="22">
    <source>
        <dbReference type="ARBA" id="ARBA00052439"/>
    </source>
</evidence>
<evidence type="ECO:0000256" key="19">
    <source>
        <dbReference type="ARBA" id="ARBA00050673"/>
    </source>
</evidence>
<dbReference type="GO" id="GO:0006695">
    <property type="term" value="P:cholesterol biosynthetic process"/>
    <property type="evidence" value="ECO:0007669"/>
    <property type="project" value="Ensembl"/>
</dbReference>
<comment type="catalytic activity">
    <reaction evidence="22">
        <text>4alpha-methyl-5alpha-cholest-7-en-3beta-ol + NADP(+) = 4alpha-methyl-5alpha-cholest-7-en-3-one + NADPH + H(+)</text>
        <dbReference type="Rhea" id="RHEA:18409"/>
        <dbReference type="ChEBI" id="CHEBI:15378"/>
        <dbReference type="ChEBI" id="CHEBI:16495"/>
        <dbReference type="ChEBI" id="CHEBI:18378"/>
        <dbReference type="ChEBI" id="CHEBI:57783"/>
        <dbReference type="ChEBI" id="CHEBI:58349"/>
        <dbReference type="EC" id="1.1.1.270"/>
    </reaction>
    <physiologicalReaction direction="right-to-left" evidence="22">
        <dbReference type="Rhea" id="RHEA:18411"/>
    </physiologicalReaction>
</comment>
<dbReference type="InterPro" id="IPR002347">
    <property type="entry name" value="SDR_fam"/>
</dbReference>
<evidence type="ECO:0000256" key="2">
    <source>
        <dbReference type="ARBA" id="ARBA00022516"/>
    </source>
</evidence>
<reference evidence="34" key="2">
    <citation type="submission" date="2025-09" db="UniProtKB">
        <authorList>
            <consortium name="Ensembl"/>
        </authorList>
    </citation>
    <scope>IDENTIFICATION</scope>
</reference>
<evidence type="ECO:0000256" key="29">
    <source>
        <dbReference type="ARBA" id="ARBA00077091"/>
    </source>
</evidence>
<evidence type="ECO:0000256" key="27">
    <source>
        <dbReference type="ARBA" id="ARBA00066807"/>
    </source>
</evidence>
<dbReference type="PANTHER" id="PTHR44442:SF1">
    <property type="entry name" value="3-KETO-STEROID REDUCTASE_17-BETA-HYDROXYSTEROID DEHYDROGENASE 7"/>
    <property type="match status" value="1"/>
</dbReference>
<keyword evidence="8" id="KW-0560">Oxidoreductase</keyword>
<evidence type="ECO:0000256" key="28">
    <source>
        <dbReference type="ARBA" id="ARBA00071031"/>
    </source>
</evidence>
<dbReference type="InterPro" id="IPR036291">
    <property type="entry name" value="NAD(P)-bd_dom_sf"/>
</dbReference>
<dbReference type="GO" id="GO:0005789">
    <property type="term" value="C:endoplasmic reticulum membrane"/>
    <property type="evidence" value="ECO:0007669"/>
    <property type="project" value="UniProtKB-SubCell"/>
</dbReference>
<keyword evidence="3" id="KW-0812">Transmembrane</keyword>
<comment type="pathway">
    <text evidence="17">Steroid biosynthesis; estrogen biosynthesis.</text>
</comment>
<name>A0A8C5SC41_LATLA</name>
<evidence type="ECO:0000256" key="15">
    <source>
        <dbReference type="ARBA" id="ARBA00023621"/>
    </source>
</evidence>
<evidence type="ECO:0000313" key="34">
    <source>
        <dbReference type="Ensembl" id="ENSLLTP00000015219.1"/>
    </source>
</evidence>
<dbReference type="Proteomes" id="UP000694406">
    <property type="component" value="Unplaced"/>
</dbReference>
<evidence type="ECO:0000256" key="9">
    <source>
        <dbReference type="ARBA" id="ARBA00023027"/>
    </source>
</evidence>
<evidence type="ECO:0000256" key="1">
    <source>
        <dbReference type="ARBA" id="ARBA00004389"/>
    </source>
</evidence>
<keyword evidence="35" id="KW-1185">Reference proteome</keyword>
<evidence type="ECO:0000256" key="25">
    <source>
        <dbReference type="ARBA" id="ARBA00052561"/>
    </source>
</evidence>
<comment type="catalytic activity">
    <reaction evidence="23">
        <text>4alpha-methyl-5alpha-cholest-8-en-3-one + NADPH + H(+) = 4alpha-methyl-5alpha-cholest-8-en-3beta-ol + NADP(+)</text>
        <dbReference type="Rhea" id="RHEA:46832"/>
        <dbReference type="ChEBI" id="CHEBI:15378"/>
        <dbReference type="ChEBI" id="CHEBI:57783"/>
        <dbReference type="ChEBI" id="CHEBI:58349"/>
        <dbReference type="ChEBI" id="CHEBI:87050"/>
        <dbReference type="ChEBI" id="CHEBI:87051"/>
    </reaction>
    <physiologicalReaction direction="left-to-right" evidence="23">
        <dbReference type="Rhea" id="RHEA:46833"/>
    </physiologicalReaction>
</comment>
<comment type="catalytic activity">
    <reaction evidence="20">
        <text>5alpha-androstane-3beta,17beta-diol + NADP(+) = 17beta-hydroxy-5alpha-androstan-3-one + NADPH + H(+)</text>
        <dbReference type="Rhea" id="RHEA:16297"/>
        <dbReference type="ChEBI" id="CHEBI:15378"/>
        <dbReference type="ChEBI" id="CHEBI:16330"/>
        <dbReference type="ChEBI" id="CHEBI:18329"/>
        <dbReference type="ChEBI" id="CHEBI:57783"/>
        <dbReference type="ChEBI" id="CHEBI:58349"/>
        <dbReference type="EC" id="1.1.1.210"/>
    </reaction>
    <physiologicalReaction direction="right-to-left" evidence="20">
        <dbReference type="Rhea" id="RHEA:16299"/>
    </physiologicalReaction>
</comment>
<evidence type="ECO:0000256" key="17">
    <source>
        <dbReference type="ARBA" id="ARBA00037929"/>
    </source>
</evidence>
<evidence type="ECO:0000256" key="7">
    <source>
        <dbReference type="ARBA" id="ARBA00022989"/>
    </source>
</evidence>
<comment type="catalytic activity">
    <reaction evidence="25">
        <text>zymosterone + NADPH + H(+) = zymosterol + NADP(+)</text>
        <dbReference type="Rhea" id="RHEA:33459"/>
        <dbReference type="ChEBI" id="CHEBI:15378"/>
        <dbReference type="ChEBI" id="CHEBI:18252"/>
        <dbReference type="ChEBI" id="CHEBI:52386"/>
        <dbReference type="ChEBI" id="CHEBI:57783"/>
        <dbReference type="ChEBI" id="CHEBI:58349"/>
    </reaction>
    <physiologicalReaction direction="left-to-right" evidence="25">
        <dbReference type="Rhea" id="RHEA:33460"/>
    </physiologicalReaction>
</comment>
<comment type="catalytic activity">
    <reaction evidence="21">
        <text>a 3beta-hydroxysteroid + NADP(+) = a 3-oxosteroid + NADPH + H(+)</text>
        <dbReference type="Rhea" id="RHEA:34787"/>
        <dbReference type="ChEBI" id="CHEBI:15378"/>
        <dbReference type="ChEBI" id="CHEBI:36836"/>
        <dbReference type="ChEBI" id="CHEBI:47788"/>
        <dbReference type="ChEBI" id="CHEBI:57783"/>
        <dbReference type="ChEBI" id="CHEBI:58349"/>
        <dbReference type="EC" id="1.1.1.270"/>
    </reaction>
    <physiologicalReaction direction="right-to-left" evidence="21">
        <dbReference type="Rhea" id="RHEA:34789"/>
    </physiologicalReaction>
</comment>
<dbReference type="AlphaFoldDB" id="A0A8C5SC41"/>
<dbReference type="EC" id="1.1.1.62" evidence="16"/>
<keyword evidence="9" id="KW-0520">NAD</keyword>
<gene>
    <name evidence="34" type="primary">HSD17B7</name>
</gene>
<keyword evidence="10" id="KW-0443">Lipid metabolism</keyword>
<sequence>MQRVAIVTGATSGIGSALCERLLEEDENIHICLACRNMDKANATRDNLLSSFPRAHISIVKIDVGRLESVLHAAQEIKMRFHRLDYLFLNAGIMVNPRVSFWAFLRGLFSSRVFQMLTTAEGLMTQQDRVNPDGLQEVFATNFFGHFVLIRQLEPLLCCLENPSQLIWTSSVSAHMSNFSLDDIQHKQGKQSYSSSKYCTDLASVALNNHFNKQGLFSSVMCPGIVMTNMTYEMMSPLFWKLLFPFLWLLRLCTPTYTLIPYNGAEAQIWLFKQKPELLDPLAKYYSCTTVLGKNYSESRKEQEGQVQSPREGIAPPLSTPCGPKPQRWSSSSINGTSFQSASILSPVPFSFLELNQMDISSHNFNKSSIFPQWQNRVSPHISQGNTSSSFCFCFNFDYEKN</sequence>
<dbReference type="GO" id="GO:0000253">
    <property type="term" value="F:3-beta-hydroxysteroid 3-dehydrogenase (NADP+) activity"/>
    <property type="evidence" value="ECO:0007669"/>
    <property type="project" value="UniProtKB-EC"/>
</dbReference>
<keyword evidence="6" id="KW-0752">Steroid biosynthesis</keyword>
<evidence type="ECO:0000256" key="6">
    <source>
        <dbReference type="ARBA" id="ARBA00022955"/>
    </source>
</evidence>
<dbReference type="Ensembl" id="ENSLLTT00000015814.1">
    <property type="protein sequence ID" value="ENSLLTP00000015219.1"/>
    <property type="gene ID" value="ENSLLTG00000011671.1"/>
</dbReference>
<evidence type="ECO:0000256" key="13">
    <source>
        <dbReference type="ARBA" id="ARBA00023589"/>
    </source>
</evidence>
<comment type="catalytic activity">
    <reaction evidence="24">
        <text>17beta-estradiol + NADP(+) = estrone + NADPH + H(+)</text>
        <dbReference type="Rhea" id="RHEA:24616"/>
        <dbReference type="ChEBI" id="CHEBI:15378"/>
        <dbReference type="ChEBI" id="CHEBI:16469"/>
        <dbReference type="ChEBI" id="CHEBI:17263"/>
        <dbReference type="ChEBI" id="CHEBI:57783"/>
        <dbReference type="ChEBI" id="CHEBI:58349"/>
        <dbReference type="EC" id="1.1.1.62"/>
    </reaction>
    <physiologicalReaction direction="right-to-left" evidence="24">
        <dbReference type="Rhea" id="RHEA:24618"/>
    </physiologicalReaction>
</comment>
<keyword evidence="5" id="KW-0521">NADP</keyword>
<dbReference type="GO" id="GO:0006703">
    <property type="term" value="P:estrogen biosynthetic process"/>
    <property type="evidence" value="ECO:0007669"/>
    <property type="project" value="Ensembl"/>
</dbReference>
<evidence type="ECO:0000256" key="24">
    <source>
        <dbReference type="ARBA" id="ARBA00052450"/>
    </source>
</evidence>
<evidence type="ECO:0000256" key="4">
    <source>
        <dbReference type="ARBA" id="ARBA00022824"/>
    </source>
</evidence>
<dbReference type="GeneTree" id="ENSGT00390000013340"/>
<evidence type="ECO:0000256" key="3">
    <source>
        <dbReference type="ARBA" id="ARBA00022692"/>
    </source>
</evidence>
<keyword evidence="4" id="KW-0256">Endoplasmic reticulum</keyword>
<evidence type="ECO:0000256" key="8">
    <source>
        <dbReference type="ARBA" id="ARBA00023002"/>
    </source>
</evidence>
<proteinExistence type="inferred from homology"/>
<evidence type="ECO:0000256" key="20">
    <source>
        <dbReference type="ARBA" id="ARBA00051795"/>
    </source>
</evidence>
<feature type="region of interest" description="Disordered" evidence="33">
    <location>
        <begin position="297"/>
        <end position="334"/>
    </location>
</feature>
<dbReference type="SUPFAM" id="SSF51735">
    <property type="entry name" value="NAD(P)-binding Rossmann-fold domains"/>
    <property type="match status" value="1"/>
</dbReference>
<evidence type="ECO:0000256" key="33">
    <source>
        <dbReference type="SAM" id="MobiDB-lite"/>
    </source>
</evidence>
<keyword evidence="12" id="KW-0325">Glycoprotein</keyword>
<evidence type="ECO:0000256" key="5">
    <source>
        <dbReference type="ARBA" id="ARBA00022857"/>
    </source>
</evidence>
<dbReference type="Pfam" id="PF00106">
    <property type="entry name" value="adh_short"/>
    <property type="match status" value="1"/>
</dbReference>
<evidence type="ECO:0000256" key="12">
    <source>
        <dbReference type="ARBA" id="ARBA00023180"/>
    </source>
</evidence>
<comment type="catalytic activity">
    <reaction evidence="19">
        <text>5alpha-cholest-8-en-3-one + NADPH + H(+) = 5alpha-cholest-8-en-3beta-ol + NADP(+)</text>
        <dbReference type="Rhea" id="RHEA:46852"/>
        <dbReference type="ChEBI" id="CHEBI:15378"/>
        <dbReference type="ChEBI" id="CHEBI:16608"/>
        <dbReference type="ChEBI" id="CHEBI:57783"/>
        <dbReference type="ChEBI" id="CHEBI:58349"/>
        <dbReference type="ChEBI" id="CHEBI:87056"/>
    </reaction>
    <physiologicalReaction direction="left-to-right" evidence="19">
        <dbReference type="Rhea" id="RHEA:46853"/>
    </physiologicalReaction>
</comment>